<dbReference type="AlphaFoldDB" id="A0A1C6V1J9"/>
<feature type="transmembrane region" description="Helical" evidence="5">
    <location>
        <begin position="60"/>
        <end position="81"/>
    </location>
</feature>
<feature type="transmembrane region" description="Helical" evidence="5">
    <location>
        <begin position="117"/>
        <end position="136"/>
    </location>
</feature>
<dbReference type="STRING" id="227316.GA0070604_4205"/>
<keyword evidence="2 5" id="KW-0812">Transmembrane</keyword>
<dbReference type="OrthoDB" id="4295944at2"/>
<reference evidence="8" key="1">
    <citation type="submission" date="2016-06" db="EMBL/GenBank/DDBJ databases">
        <authorList>
            <person name="Varghese N."/>
            <person name="Submissions Spin"/>
        </authorList>
    </citation>
    <scope>NUCLEOTIDE SEQUENCE [LARGE SCALE GENOMIC DNA]</scope>
    <source>
        <strain evidence="8">DSM 44814</strain>
    </source>
</reference>
<dbReference type="InterPro" id="IPR051784">
    <property type="entry name" value="Nod_factor_ABC_transporter"/>
</dbReference>
<evidence type="ECO:0000256" key="2">
    <source>
        <dbReference type="ARBA" id="ARBA00022692"/>
    </source>
</evidence>
<dbReference type="Pfam" id="PF01061">
    <property type="entry name" value="ABC2_membrane"/>
    <property type="match status" value="1"/>
</dbReference>
<feature type="domain" description="ABC-2 type transporter transmembrane" evidence="6">
    <location>
        <begin position="19"/>
        <end position="216"/>
    </location>
</feature>
<dbReference type="GO" id="GO:0016020">
    <property type="term" value="C:membrane"/>
    <property type="evidence" value="ECO:0007669"/>
    <property type="project" value="UniProtKB-SubCell"/>
</dbReference>
<evidence type="ECO:0000313" key="8">
    <source>
        <dbReference type="Proteomes" id="UP000199696"/>
    </source>
</evidence>
<dbReference type="EMBL" id="FMHY01000002">
    <property type="protein sequence ID" value="SCL60047.1"/>
    <property type="molecule type" value="Genomic_DNA"/>
</dbReference>
<evidence type="ECO:0000256" key="3">
    <source>
        <dbReference type="ARBA" id="ARBA00022989"/>
    </source>
</evidence>
<dbReference type="RefSeq" id="WP_091121007.1">
    <property type="nucleotide sequence ID" value="NZ_FMHY01000002.1"/>
</dbReference>
<protein>
    <submittedName>
        <fullName evidence="7">ABC-2 type transport system permease protein</fullName>
    </submittedName>
</protein>
<organism evidence="7 8">
    <name type="scientific">Micromonospora eburnea</name>
    <dbReference type="NCBI Taxonomy" id="227316"/>
    <lineage>
        <taxon>Bacteria</taxon>
        <taxon>Bacillati</taxon>
        <taxon>Actinomycetota</taxon>
        <taxon>Actinomycetes</taxon>
        <taxon>Micromonosporales</taxon>
        <taxon>Micromonosporaceae</taxon>
        <taxon>Micromonospora</taxon>
    </lineage>
</organism>
<feature type="transmembrane region" description="Helical" evidence="5">
    <location>
        <begin position="28"/>
        <end position="48"/>
    </location>
</feature>
<dbReference type="InterPro" id="IPR013525">
    <property type="entry name" value="ABC2_TM"/>
</dbReference>
<evidence type="ECO:0000259" key="6">
    <source>
        <dbReference type="Pfam" id="PF01061"/>
    </source>
</evidence>
<dbReference type="Proteomes" id="UP000199696">
    <property type="component" value="Unassembled WGS sequence"/>
</dbReference>
<dbReference type="GO" id="GO:0140359">
    <property type="term" value="F:ABC-type transporter activity"/>
    <property type="evidence" value="ECO:0007669"/>
    <property type="project" value="InterPro"/>
</dbReference>
<feature type="transmembrane region" description="Helical" evidence="5">
    <location>
        <begin position="142"/>
        <end position="166"/>
    </location>
</feature>
<evidence type="ECO:0000256" key="5">
    <source>
        <dbReference type="SAM" id="Phobius"/>
    </source>
</evidence>
<keyword evidence="3 5" id="KW-1133">Transmembrane helix</keyword>
<dbReference type="PANTHER" id="PTHR43229:SF6">
    <property type="entry name" value="ABC-TYPE MULTIDRUG TRANSPORT SYSTEM, PERMEASE COMPONENT"/>
    <property type="match status" value="1"/>
</dbReference>
<accession>A0A1C6V1J9</accession>
<gene>
    <name evidence="7" type="ORF">GA0070604_4205</name>
</gene>
<dbReference type="PANTHER" id="PTHR43229">
    <property type="entry name" value="NODULATION PROTEIN J"/>
    <property type="match status" value="1"/>
</dbReference>
<keyword evidence="4 5" id="KW-0472">Membrane</keyword>
<evidence type="ECO:0000256" key="1">
    <source>
        <dbReference type="ARBA" id="ARBA00004141"/>
    </source>
</evidence>
<feature type="transmembrane region" description="Helical" evidence="5">
    <location>
        <begin position="224"/>
        <end position="245"/>
    </location>
</feature>
<keyword evidence="8" id="KW-1185">Reference proteome</keyword>
<proteinExistence type="predicted"/>
<sequence length="261" mass="27665">MGDRLTATLWLLWDCSRMQARELAGHPLALIIGVVQPAVFLMITMGFDSAELGADRATQLAVAVILTSLWASTVWMAGGILHREQELGTLAANVASVHPGFLVLLGKCLGATVRTVLGILVAAGVTVVLIGAPVQLKQPELLLLGLVTVVASGTALGMLMSCLFLVTPYGMHLSSALMYPIFLLGGMLIPADVLPGPLQFVSKLISLHWAQEFLTGAALGHTDVNAYLIMVGLTVGYFVAAVWTFNRLVDHARRGGTLELV</sequence>
<feature type="transmembrane region" description="Helical" evidence="5">
    <location>
        <begin position="173"/>
        <end position="191"/>
    </location>
</feature>
<name>A0A1C6V1J9_9ACTN</name>
<comment type="subcellular location">
    <subcellularLocation>
        <location evidence="1">Membrane</location>
        <topology evidence="1">Multi-pass membrane protein</topology>
    </subcellularLocation>
</comment>
<evidence type="ECO:0000313" key="7">
    <source>
        <dbReference type="EMBL" id="SCL60047.1"/>
    </source>
</evidence>
<evidence type="ECO:0000256" key="4">
    <source>
        <dbReference type="ARBA" id="ARBA00023136"/>
    </source>
</evidence>